<keyword evidence="4" id="KW-0050">Antiport</keyword>
<dbReference type="Pfam" id="PF00999">
    <property type="entry name" value="Na_H_Exchanger"/>
    <property type="match status" value="1"/>
</dbReference>
<dbReference type="Gene3D" id="1.20.1530.20">
    <property type="match status" value="1"/>
</dbReference>
<feature type="transmembrane region" description="Helical" evidence="12">
    <location>
        <begin position="307"/>
        <end position="326"/>
    </location>
</feature>
<dbReference type="GO" id="GO:0012505">
    <property type="term" value="C:endomembrane system"/>
    <property type="evidence" value="ECO:0007669"/>
    <property type="project" value="UniProtKB-SubCell"/>
</dbReference>
<feature type="transmembrane region" description="Helical" evidence="12">
    <location>
        <begin position="230"/>
        <end position="247"/>
    </location>
</feature>
<keyword evidence="7" id="KW-0630">Potassium</keyword>
<evidence type="ECO:0000256" key="5">
    <source>
        <dbReference type="ARBA" id="ARBA00022538"/>
    </source>
</evidence>
<dbReference type="InterPro" id="IPR038770">
    <property type="entry name" value="Na+/solute_symporter_sf"/>
</dbReference>
<feature type="transmembrane region" description="Helical" evidence="12">
    <location>
        <begin position="31"/>
        <end position="51"/>
    </location>
</feature>
<dbReference type="InterPro" id="IPR006153">
    <property type="entry name" value="Cation/H_exchanger_TM"/>
</dbReference>
<dbReference type="SUPFAM" id="SSF51735">
    <property type="entry name" value="NAD(P)-binding Rossmann-fold domains"/>
    <property type="match status" value="1"/>
</dbReference>
<dbReference type="GO" id="GO:0006813">
    <property type="term" value="P:potassium ion transport"/>
    <property type="evidence" value="ECO:0007669"/>
    <property type="project" value="UniProtKB-KW"/>
</dbReference>
<keyword evidence="5" id="KW-0633">Potassium transport</keyword>
<keyword evidence="9" id="KW-0406">Ion transport</keyword>
<organism evidence="14 15">
    <name type="scientific">Luteolibacter ambystomatis</name>
    <dbReference type="NCBI Taxonomy" id="2824561"/>
    <lineage>
        <taxon>Bacteria</taxon>
        <taxon>Pseudomonadati</taxon>
        <taxon>Verrucomicrobiota</taxon>
        <taxon>Verrucomicrobiia</taxon>
        <taxon>Verrucomicrobiales</taxon>
        <taxon>Verrucomicrobiaceae</taxon>
        <taxon>Luteolibacter</taxon>
    </lineage>
</organism>
<evidence type="ECO:0000256" key="2">
    <source>
        <dbReference type="ARBA" id="ARBA00005551"/>
    </source>
</evidence>
<feature type="transmembrane region" description="Helical" evidence="12">
    <location>
        <begin position="149"/>
        <end position="171"/>
    </location>
</feature>
<feature type="transmembrane region" description="Helical" evidence="12">
    <location>
        <begin position="191"/>
        <end position="210"/>
    </location>
</feature>
<comment type="similarity">
    <text evidence="2">Belongs to the monovalent cation:proton antiporter 2 (CPA2) transporter (TC 2.A.37) family.</text>
</comment>
<dbReference type="InterPro" id="IPR036291">
    <property type="entry name" value="NAD(P)-bd_dom_sf"/>
</dbReference>
<feature type="transmembrane region" description="Helical" evidence="12">
    <location>
        <begin position="6"/>
        <end position="24"/>
    </location>
</feature>
<sequence>MAFESVFLQAFIYLAAALVAVVAGKRLGLGAVLGYLIIGAAIGPWGLGLIGGESEQITHFAEFGVVVMLFLVGLEMRPTELWRMRRQIFGLGGMQVVLCSLGLAAAAVAFGCHWKPALAMGLILAMSSTAIVLQSLAEKNLLRTEAGQNSFAVLLFQDLAVIPIIAALPLLATGGAREAAAHASHDWMEGWPAWGRGLVTLGAVVLVVIIARLATRPLFRAIAKTRQREAFTAASLILIIGIALLMTKVGLSAALGTFVAGVVLANSEYRHELESDLEPFKGLLLGLFFLGVGVGIDFGHIGRFPGTVLGLAAGLIVVKAVLIYGLARLHRSPRESSFVFAAALAGGGEFAFVLIGLAISSGVFNETQAKTLTAGVAISMAATPLLILASHRLTARAMKKPVSDRESDLHDEGAPVIICGFGRFGHIVGRLLRTQGVHSTVLDNDPDQVDTLRAIGMPVFFGDAGRPDMLLTAGAARAKILVITLKDPAITLNIIETARKYFPHLQIFVRAYSRAEAYELLDAGEQRIYRDTLDSSLTMGTDVLRELGMPAYTAYRAAKLYRRRDEVFLRKMAKHRHQDDDAFLSAAREVQKTLDKVMREEPGHGIGDEGWSPPLADPNKETP</sequence>
<proteinExistence type="inferred from homology"/>
<feature type="transmembrane region" description="Helical" evidence="12">
    <location>
        <begin position="282"/>
        <end position="301"/>
    </location>
</feature>
<evidence type="ECO:0000256" key="3">
    <source>
        <dbReference type="ARBA" id="ARBA00022448"/>
    </source>
</evidence>
<feature type="transmembrane region" description="Helical" evidence="12">
    <location>
        <begin position="57"/>
        <end position="76"/>
    </location>
</feature>
<dbReference type="NCBIfam" id="TIGR00932">
    <property type="entry name" value="2a37"/>
    <property type="match status" value="1"/>
</dbReference>
<evidence type="ECO:0000256" key="7">
    <source>
        <dbReference type="ARBA" id="ARBA00022958"/>
    </source>
</evidence>
<feature type="region of interest" description="Disordered" evidence="11">
    <location>
        <begin position="598"/>
        <end position="623"/>
    </location>
</feature>
<keyword evidence="8 12" id="KW-1133">Transmembrane helix</keyword>
<accession>A0A975G6T7</accession>
<dbReference type="RefSeq" id="WP_211630537.1">
    <property type="nucleotide sequence ID" value="NZ_CP073100.1"/>
</dbReference>
<dbReference type="EMBL" id="CP073100">
    <property type="protein sequence ID" value="QUE50397.1"/>
    <property type="molecule type" value="Genomic_DNA"/>
</dbReference>
<dbReference type="InterPro" id="IPR003148">
    <property type="entry name" value="RCK_N"/>
</dbReference>
<keyword evidence="10 12" id="KW-0472">Membrane</keyword>
<name>A0A975G6T7_9BACT</name>
<dbReference type="PANTHER" id="PTHR46157:SF4">
    <property type="entry name" value="K(+) EFFLUX ANTIPORTER 3, CHLOROPLASTIC"/>
    <property type="match status" value="1"/>
</dbReference>
<dbReference type="PANTHER" id="PTHR46157">
    <property type="entry name" value="K(+) EFFLUX ANTIPORTER 3, CHLOROPLASTIC"/>
    <property type="match status" value="1"/>
</dbReference>
<evidence type="ECO:0000259" key="13">
    <source>
        <dbReference type="PROSITE" id="PS51201"/>
    </source>
</evidence>
<dbReference type="GO" id="GO:0008324">
    <property type="term" value="F:monoatomic cation transmembrane transporter activity"/>
    <property type="evidence" value="ECO:0007669"/>
    <property type="project" value="InterPro"/>
</dbReference>
<dbReference type="Pfam" id="PF02254">
    <property type="entry name" value="TrkA_N"/>
    <property type="match status" value="1"/>
</dbReference>
<evidence type="ECO:0000256" key="8">
    <source>
        <dbReference type="ARBA" id="ARBA00022989"/>
    </source>
</evidence>
<evidence type="ECO:0000256" key="4">
    <source>
        <dbReference type="ARBA" id="ARBA00022449"/>
    </source>
</evidence>
<evidence type="ECO:0000256" key="11">
    <source>
        <dbReference type="SAM" id="MobiDB-lite"/>
    </source>
</evidence>
<evidence type="ECO:0000313" key="14">
    <source>
        <dbReference type="EMBL" id="QUE50397.1"/>
    </source>
</evidence>
<reference evidence="14" key="1">
    <citation type="submission" date="2021-04" db="EMBL/GenBank/DDBJ databases">
        <title>Luteolibacter sp. 32A isolated from the skin of an Anderson's salamander (Ambystoma andersonii).</title>
        <authorList>
            <person name="Spergser J."/>
            <person name="Busse H.-J."/>
        </authorList>
    </citation>
    <scope>NUCLEOTIDE SEQUENCE</scope>
    <source>
        <strain evidence="14">32A</strain>
    </source>
</reference>
<evidence type="ECO:0000256" key="1">
    <source>
        <dbReference type="ARBA" id="ARBA00004127"/>
    </source>
</evidence>
<keyword evidence="6 12" id="KW-0812">Transmembrane</keyword>
<gene>
    <name evidence="14" type="ORF">KBB96_16200</name>
</gene>
<keyword evidence="15" id="KW-1185">Reference proteome</keyword>
<evidence type="ECO:0000256" key="10">
    <source>
        <dbReference type="ARBA" id="ARBA00023136"/>
    </source>
</evidence>
<dbReference type="InterPro" id="IPR004771">
    <property type="entry name" value="K/H_exchanger"/>
</dbReference>
<evidence type="ECO:0000256" key="12">
    <source>
        <dbReference type="SAM" id="Phobius"/>
    </source>
</evidence>
<evidence type="ECO:0000256" key="9">
    <source>
        <dbReference type="ARBA" id="ARBA00023065"/>
    </source>
</evidence>
<evidence type="ECO:0000313" key="15">
    <source>
        <dbReference type="Proteomes" id="UP000676169"/>
    </source>
</evidence>
<dbReference type="Gene3D" id="3.40.50.720">
    <property type="entry name" value="NAD(P)-binding Rossmann-like Domain"/>
    <property type="match status" value="1"/>
</dbReference>
<feature type="transmembrane region" description="Helical" evidence="12">
    <location>
        <begin position="117"/>
        <end position="137"/>
    </location>
</feature>
<dbReference type="KEGG" id="lamb:KBB96_16200"/>
<comment type="subcellular location">
    <subcellularLocation>
        <location evidence="1">Endomembrane system</location>
        <topology evidence="1">Multi-pass membrane protein</topology>
    </subcellularLocation>
</comment>
<keyword evidence="3" id="KW-0813">Transport</keyword>
<dbReference type="GO" id="GO:1902600">
    <property type="term" value="P:proton transmembrane transport"/>
    <property type="evidence" value="ECO:0007669"/>
    <property type="project" value="InterPro"/>
</dbReference>
<feature type="domain" description="RCK N-terminal" evidence="13">
    <location>
        <begin position="413"/>
        <end position="537"/>
    </location>
</feature>
<dbReference type="GO" id="GO:0015297">
    <property type="term" value="F:antiporter activity"/>
    <property type="evidence" value="ECO:0007669"/>
    <property type="project" value="UniProtKB-KW"/>
</dbReference>
<dbReference type="GO" id="GO:0005886">
    <property type="term" value="C:plasma membrane"/>
    <property type="evidence" value="ECO:0007669"/>
    <property type="project" value="TreeGrafter"/>
</dbReference>
<feature type="transmembrane region" description="Helical" evidence="12">
    <location>
        <begin position="88"/>
        <end position="111"/>
    </location>
</feature>
<protein>
    <submittedName>
        <fullName evidence="14">Monovalent cation:proton antiporter-2 (CPA2) family protein</fullName>
    </submittedName>
</protein>
<dbReference type="AlphaFoldDB" id="A0A975G6T7"/>
<evidence type="ECO:0000256" key="6">
    <source>
        <dbReference type="ARBA" id="ARBA00022692"/>
    </source>
</evidence>
<feature type="transmembrane region" description="Helical" evidence="12">
    <location>
        <begin position="371"/>
        <end position="390"/>
    </location>
</feature>
<dbReference type="Proteomes" id="UP000676169">
    <property type="component" value="Chromosome"/>
</dbReference>
<dbReference type="FunFam" id="3.40.50.720:FF:000036">
    <property type="entry name" value="Glutathione-regulated potassium-efflux system protein KefB"/>
    <property type="match status" value="1"/>
</dbReference>
<feature type="transmembrane region" description="Helical" evidence="12">
    <location>
        <begin position="338"/>
        <end position="359"/>
    </location>
</feature>
<dbReference type="PROSITE" id="PS51201">
    <property type="entry name" value="RCK_N"/>
    <property type="match status" value="1"/>
</dbReference>
<feature type="compositionally biased region" description="Basic and acidic residues" evidence="11">
    <location>
        <begin position="598"/>
        <end position="607"/>
    </location>
</feature>